<keyword evidence="1" id="KW-1133">Transmembrane helix</keyword>
<keyword evidence="2" id="KW-0496">Mitochondrion</keyword>
<protein>
    <submittedName>
        <fullName evidence="2">Uncharacterized protein</fullName>
    </submittedName>
</protein>
<dbReference type="AlphaFoldDB" id="R4IV19"/>
<keyword evidence="1" id="KW-0812">Transmembrane</keyword>
<feature type="transmembrane region" description="Helical" evidence="1">
    <location>
        <begin position="12"/>
        <end position="32"/>
    </location>
</feature>
<sequence length="128" mass="14342">MAQVRQVVLRYCFIPICFHRGFFPSSCCYYSLFPASKEFPLLTRFGLVSPKVILLGLFLIKLNFLCWKGVRTSLMLRLRLIENCCGETIAEAGLDPKPLTILGSRLGGSEKTKGDADYSIADSEEIKV</sequence>
<name>R4IV19_VICFA</name>
<dbReference type="EMBL" id="KC189947">
    <property type="protein sequence ID" value="AGC78833.1"/>
    <property type="molecule type" value="Genomic_DNA"/>
</dbReference>
<feature type="transmembrane region" description="Helical" evidence="1">
    <location>
        <begin position="52"/>
        <end position="70"/>
    </location>
</feature>
<geneLocation type="mitochondrion" evidence="2"/>
<reference evidence="2" key="1">
    <citation type="journal article" date="2013" name="Front. Plant Sci.">
        <title>Mitochondrial Genome Sequence of the Legume Vicia faba.</title>
        <authorList>
            <person name="Negruk V."/>
        </authorList>
    </citation>
    <scope>NUCLEOTIDE SEQUENCE</scope>
</reference>
<organism evidence="2">
    <name type="scientific">Vicia faba</name>
    <name type="common">Broad bean</name>
    <name type="synonym">Faba vulgaris</name>
    <dbReference type="NCBI Taxonomy" id="3906"/>
    <lineage>
        <taxon>Eukaryota</taxon>
        <taxon>Viridiplantae</taxon>
        <taxon>Streptophyta</taxon>
        <taxon>Embryophyta</taxon>
        <taxon>Tracheophyta</taxon>
        <taxon>Spermatophyta</taxon>
        <taxon>Magnoliopsida</taxon>
        <taxon>eudicotyledons</taxon>
        <taxon>Gunneridae</taxon>
        <taxon>Pentapetalae</taxon>
        <taxon>rosids</taxon>
        <taxon>fabids</taxon>
        <taxon>Fabales</taxon>
        <taxon>Fabaceae</taxon>
        <taxon>Papilionoideae</taxon>
        <taxon>50 kb inversion clade</taxon>
        <taxon>NPAAA clade</taxon>
        <taxon>Hologalegina</taxon>
        <taxon>IRL clade</taxon>
        <taxon>Fabeae</taxon>
        <taxon>Vicia</taxon>
    </lineage>
</organism>
<dbReference type="EMBL" id="KC189947">
    <property type="protein sequence ID" value="AGC79001.1"/>
    <property type="molecule type" value="Genomic_DNA"/>
</dbReference>
<keyword evidence="1" id="KW-0472">Membrane</keyword>
<evidence type="ECO:0000256" key="1">
    <source>
        <dbReference type="SAM" id="Phobius"/>
    </source>
</evidence>
<evidence type="ECO:0000313" key="2">
    <source>
        <dbReference type="EMBL" id="AGC78833.1"/>
    </source>
</evidence>
<proteinExistence type="predicted"/>
<accession>R4IV19</accession>